<dbReference type="InterPro" id="IPR015590">
    <property type="entry name" value="Aldehyde_DH_dom"/>
</dbReference>
<dbReference type="UniPathway" id="UPA00098">
    <property type="reaction ID" value="UER00360"/>
</dbReference>
<dbReference type="Gene3D" id="3.40.309.10">
    <property type="entry name" value="Aldehyde Dehydrogenase, Chain A, domain 2"/>
    <property type="match status" value="1"/>
</dbReference>
<dbReference type="PROSITE" id="PS01223">
    <property type="entry name" value="PROA"/>
    <property type="match status" value="1"/>
</dbReference>
<comment type="caution">
    <text evidence="9">The sequence shown here is derived from an EMBL/GenBank/DDBJ whole genome shotgun (WGS) entry which is preliminary data.</text>
</comment>
<keyword evidence="7" id="KW-0963">Cytoplasm</keyword>
<evidence type="ECO:0000256" key="2">
    <source>
        <dbReference type="ARBA" id="ARBA00022605"/>
    </source>
</evidence>
<keyword evidence="5 7" id="KW-0560">Oxidoreductase</keyword>
<keyword evidence="2 7" id="KW-0028">Amino-acid biosynthesis</keyword>
<dbReference type="EC" id="1.2.1.41" evidence="7"/>
<evidence type="ECO:0000256" key="6">
    <source>
        <dbReference type="ARBA" id="ARBA00049024"/>
    </source>
</evidence>
<dbReference type="PANTHER" id="PTHR11063">
    <property type="entry name" value="GLUTAMATE SEMIALDEHYDE DEHYDROGENASE"/>
    <property type="match status" value="1"/>
</dbReference>
<dbReference type="InterPro" id="IPR016161">
    <property type="entry name" value="Ald_DH/histidinol_DH"/>
</dbReference>
<dbReference type="InterPro" id="IPR000965">
    <property type="entry name" value="GPR_dom"/>
</dbReference>
<keyword evidence="10" id="KW-1185">Reference proteome</keyword>
<name>A0A845QTJ2_9CLOT</name>
<dbReference type="OrthoDB" id="9809970at2"/>
<evidence type="ECO:0000256" key="1">
    <source>
        <dbReference type="ARBA" id="ARBA00004985"/>
    </source>
</evidence>
<organism evidence="9 10">
    <name type="scientific">Senegalia massiliensis</name>
    <dbReference type="NCBI Taxonomy" id="1720316"/>
    <lineage>
        <taxon>Bacteria</taxon>
        <taxon>Bacillati</taxon>
        <taxon>Bacillota</taxon>
        <taxon>Clostridia</taxon>
        <taxon>Eubacteriales</taxon>
        <taxon>Clostridiaceae</taxon>
        <taxon>Senegalia</taxon>
    </lineage>
</organism>
<comment type="subcellular location">
    <subcellularLocation>
        <location evidence="7">Cytoplasm</location>
    </subcellularLocation>
</comment>
<evidence type="ECO:0000256" key="7">
    <source>
        <dbReference type="HAMAP-Rule" id="MF_00412"/>
    </source>
</evidence>
<comment type="pathway">
    <text evidence="1 7">Amino-acid biosynthesis; L-proline biosynthesis; L-glutamate 5-semialdehyde from L-glutamate: step 2/2.</text>
</comment>
<dbReference type="NCBIfam" id="NF001221">
    <property type="entry name" value="PRK00197.1"/>
    <property type="match status" value="1"/>
</dbReference>
<dbReference type="GO" id="GO:0005737">
    <property type="term" value="C:cytoplasm"/>
    <property type="evidence" value="ECO:0007669"/>
    <property type="project" value="UniProtKB-SubCell"/>
</dbReference>
<dbReference type="PANTHER" id="PTHR11063:SF8">
    <property type="entry name" value="DELTA-1-PYRROLINE-5-CARBOXYLATE SYNTHASE"/>
    <property type="match status" value="1"/>
</dbReference>
<dbReference type="Pfam" id="PF00171">
    <property type="entry name" value="Aldedh"/>
    <property type="match status" value="1"/>
</dbReference>
<evidence type="ECO:0000256" key="3">
    <source>
        <dbReference type="ARBA" id="ARBA00022650"/>
    </source>
</evidence>
<comment type="catalytic activity">
    <reaction evidence="6 7">
        <text>L-glutamate 5-semialdehyde + phosphate + NADP(+) = L-glutamyl 5-phosphate + NADPH + H(+)</text>
        <dbReference type="Rhea" id="RHEA:19541"/>
        <dbReference type="ChEBI" id="CHEBI:15378"/>
        <dbReference type="ChEBI" id="CHEBI:43474"/>
        <dbReference type="ChEBI" id="CHEBI:57783"/>
        <dbReference type="ChEBI" id="CHEBI:58066"/>
        <dbReference type="ChEBI" id="CHEBI:58274"/>
        <dbReference type="ChEBI" id="CHEBI:58349"/>
        <dbReference type="EC" id="1.2.1.41"/>
    </reaction>
</comment>
<dbReference type="AlphaFoldDB" id="A0A845QTJ2"/>
<dbReference type="NCBIfam" id="TIGR00407">
    <property type="entry name" value="proA"/>
    <property type="match status" value="1"/>
</dbReference>
<dbReference type="Proteomes" id="UP000467132">
    <property type="component" value="Unassembled WGS sequence"/>
</dbReference>
<sequence length="413" mass="45922">MSSLFEKSKSLKNASYDLSLANTIDKNNALQKVAESLNENKDLIISENKKDIIIAKKNGMKDSLIDRLLLDEYRIDNMIKGIQEIISLKDPIWKSDEVWTMENGLTISKMTVPLGAIGIIYESRPNVTVDAFSLSIKSGNCILLRGSSSSINSNIALVHVIKQGLKNSNISENIIELIDDTDIALVDEMLKLNEYLDLIIPRGGKKLIDFVVKNSTVPTIETGVGNCHIYVDESADQNKALDIIENAKVQRPGVCNACETVLIHKNIKNEFLLKLKKRLENKVELRGCEHALESIDIKEANENDYIEEYLDYILAIKVVSDVNQAINHINKYGTKHSEAIITESLRNSNLFVKRVDAAAVYVNASTRFTDGSQFGFGAEMGISTQKIHARGPVGLNQLVSNKYTIVGNGQIRK</sequence>
<feature type="domain" description="Aldehyde dehydrogenase" evidence="8">
    <location>
        <begin position="25"/>
        <end position="281"/>
    </location>
</feature>
<gene>
    <name evidence="7" type="primary">proA</name>
    <name evidence="9" type="ORF">D3Z33_00235</name>
</gene>
<dbReference type="SUPFAM" id="SSF53720">
    <property type="entry name" value="ALDH-like"/>
    <property type="match status" value="1"/>
</dbReference>
<evidence type="ECO:0000313" key="9">
    <source>
        <dbReference type="EMBL" id="NBI05280.1"/>
    </source>
</evidence>
<proteinExistence type="inferred from homology"/>
<dbReference type="GO" id="GO:0004350">
    <property type="term" value="F:glutamate-5-semialdehyde dehydrogenase activity"/>
    <property type="evidence" value="ECO:0007669"/>
    <property type="project" value="UniProtKB-UniRule"/>
</dbReference>
<evidence type="ECO:0000256" key="4">
    <source>
        <dbReference type="ARBA" id="ARBA00022857"/>
    </source>
</evidence>
<dbReference type="FunFam" id="3.40.309.10:FF:000006">
    <property type="entry name" value="Gamma-glutamyl phosphate reductase"/>
    <property type="match status" value="1"/>
</dbReference>
<accession>A0A845QTJ2</accession>
<evidence type="ECO:0000259" key="8">
    <source>
        <dbReference type="Pfam" id="PF00171"/>
    </source>
</evidence>
<evidence type="ECO:0000256" key="5">
    <source>
        <dbReference type="ARBA" id="ARBA00023002"/>
    </source>
</evidence>
<comment type="similarity">
    <text evidence="7">Belongs to the gamma-glutamyl phosphate reductase family.</text>
</comment>
<dbReference type="CDD" id="cd07079">
    <property type="entry name" value="ALDH_F18-19_ProA-GPR"/>
    <property type="match status" value="1"/>
</dbReference>
<dbReference type="InterPro" id="IPR016163">
    <property type="entry name" value="Ald_DH_C"/>
</dbReference>
<dbReference type="GO" id="GO:0055129">
    <property type="term" value="P:L-proline biosynthetic process"/>
    <property type="evidence" value="ECO:0007669"/>
    <property type="project" value="UniProtKB-UniRule"/>
</dbReference>
<keyword evidence="4 7" id="KW-0521">NADP</keyword>
<dbReference type="RefSeq" id="WP_160195799.1">
    <property type="nucleotide sequence ID" value="NZ_QXXA01000001.1"/>
</dbReference>
<dbReference type="InterPro" id="IPR020593">
    <property type="entry name" value="G-glutamylP_reductase_CS"/>
</dbReference>
<dbReference type="InterPro" id="IPR016162">
    <property type="entry name" value="Ald_DH_N"/>
</dbReference>
<dbReference type="Gene3D" id="3.40.605.10">
    <property type="entry name" value="Aldehyde Dehydrogenase, Chain A, domain 1"/>
    <property type="match status" value="1"/>
</dbReference>
<dbReference type="InterPro" id="IPR012134">
    <property type="entry name" value="Glu-5-SA_DH"/>
</dbReference>
<dbReference type="HAMAP" id="MF_00412">
    <property type="entry name" value="ProA"/>
    <property type="match status" value="1"/>
</dbReference>
<dbReference type="EMBL" id="QXXA01000001">
    <property type="protein sequence ID" value="NBI05280.1"/>
    <property type="molecule type" value="Genomic_DNA"/>
</dbReference>
<dbReference type="GO" id="GO:0050661">
    <property type="term" value="F:NADP binding"/>
    <property type="evidence" value="ECO:0007669"/>
    <property type="project" value="InterPro"/>
</dbReference>
<evidence type="ECO:0000313" key="10">
    <source>
        <dbReference type="Proteomes" id="UP000467132"/>
    </source>
</evidence>
<comment type="function">
    <text evidence="7">Catalyzes the NADPH-dependent reduction of L-glutamate 5-phosphate into L-glutamate 5-semialdehyde and phosphate. The product spontaneously undergoes cyclization to form 1-pyrroline-5-carboxylate.</text>
</comment>
<dbReference type="PIRSF" id="PIRSF000151">
    <property type="entry name" value="GPR"/>
    <property type="match status" value="1"/>
</dbReference>
<keyword evidence="3 7" id="KW-0641">Proline biosynthesis</keyword>
<reference evidence="9 10" key="1">
    <citation type="submission" date="2018-08" db="EMBL/GenBank/DDBJ databases">
        <title>Murine metabolic-syndrome-specific gut microbial biobank.</title>
        <authorList>
            <person name="Liu C."/>
        </authorList>
    </citation>
    <scope>NUCLEOTIDE SEQUENCE [LARGE SCALE GENOMIC DNA]</scope>
    <source>
        <strain evidence="9 10">583</strain>
    </source>
</reference>
<protein>
    <recommendedName>
        <fullName evidence="7">Gamma-glutamyl phosphate reductase</fullName>
        <shortName evidence="7">GPR</shortName>
        <ecNumber evidence="7">1.2.1.41</ecNumber>
    </recommendedName>
    <alternativeName>
        <fullName evidence="7">Glutamate-5-semialdehyde dehydrogenase</fullName>
    </alternativeName>
    <alternativeName>
        <fullName evidence="7">Glutamyl-gamma-semialdehyde dehydrogenase</fullName>
        <shortName evidence="7">GSA dehydrogenase</shortName>
    </alternativeName>
</protein>